<dbReference type="PROSITE" id="PS51192">
    <property type="entry name" value="HELICASE_ATP_BIND_1"/>
    <property type="match status" value="1"/>
</dbReference>
<evidence type="ECO:0000259" key="3">
    <source>
        <dbReference type="PROSITE" id="PS51192"/>
    </source>
</evidence>
<dbReference type="Gene3D" id="3.40.50.300">
    <property type="entry name" value="P-loop containing nucleotide triphosphate hydrolases"/>
    <property type="match status" value="2"/>
</dbReference>
<evidence type="ECO:0000256" key="2">
    <source>
        <dbReference type="ARBA" id="ARBA00022840"/>
    </source>
</evidence>
<dbReference type="EMBL" id="JBBYHU010000021">
    <property type="protein sequence ID" value="MEL1241561.1"/>
    <property type="molecule type" value="Genomic_DNA"/>
</dbReference>
<feature type="domain" description="Helicase ATP-binding" evidence="3">
    <location>
        <begin position="103"/>
        <end position="365"/>
    </location>
</feature>
<dbReference type="Proteomes" id="UP001398556">
    <property type="component" value="Unassembled WGS sequence"/>
</dbReference>
<dbReference type="PANTHER" id="PTHR47957:SF3">
    <property type="entry name" value="ATP-DEPENDENT HELICASE HRQ1"/>
    <property type="match status" value="1"/>
</dbReference>
<keyword evidence="2" id="KW-0067">ATP-binding</keyword>
<dbReference type="PANTHER" id="PTHR47957">
    <property type="entry name" value="ATP-DEPENDENT HELICASE HRQ1"/>
    <property type="match status" value="1"/>
</dbReference>
<dbReference type="InterPro" id="IPR001650">
    <property type="entry name" value="Helicase_C-like"/>
</dbReference>
<dbReference type="SMART" id="SM00490">
    <property type="entry name" value="HELICc"/>
    <property type="match status" value="1"/>
</dbReference>
<accession>A0ABU9HN41</accession>
<dbReference type="SUPFAM" id="SSF52540">
    <property type="entry name" value="P-loop containing nucleoside triphosphate hydrolases"/>
    <property type="match status" value="2"/>
</dbReference>
<evidence type="ECO:0000256" key="1">
    <source>
        <dbReference type="ARBA" id="ARBA00022741"/>
    </source>
</evidence>
<dbReference type="Pfam" id="PF00270">
    <property type="entry name" value="DEAD"/>
    <property type="match status" value="1"/>
</dbReference>
<dbReference type="SMART" id="SM00487">
    <property type="entry name" value="DEXDc"/>
    <property type="match status" value="1"/>
</dbReference>
<comment type="caution">
    <text evidence="4">The sequence shown here is derived from an EMBL/GenBank/DDBJ whole genome shotgun (WGS) entry which is preliminary data.</text>
</comment>
<proteinExistence type="predicted"/>
<evidence type="ECO:0000313" key="4">
    <source>
        <dbReference type="EMBL" id="MEL1241561.1"/>
    </source>
</evidence>
<dbReference type="InterPro" id="IPR011545">
    <property type="entry name" value="DEAD/DEAH_box_helicase_dom"/>
</dbReference>
<keyword evidence="4" id="KW-0378">Hydrolase</keyword>
<keyword evidence="5" id="KW-1185">Reference proteome</keyword>
<protein>
    <submittedName>
        <fullName evidence="4">DEAD/DEAH box helicase</fullName>
    </submittedName>
</protein>
<gene>
    <name evidence="4" type="ORF">AAEO59_10915</name>
</gene>
<keyword evidence="1" id="KW-0547">Nucleotide-binding</keyword>
<name>A0ABU9HN41_9FLAO</name>
<dbReference type="InterPro" id="IPR027417">
    <property type="entry name" value="P-loop_NTPase"/>
</dbReference>
<dbReference type="GO" id="GO:0004386">
    <property type="term" value="F:helicase activity"/>
    <property type="evidence" value="ECO:0007669"/>
    <property type="project" value="UniProtKB-KW"/>
</dbReference>
<organism evidence="4 5">
    <name type="scientific">Flavobacterium flavipallidum</name>
    <dbReference type="NCBI Taxonomy" id="3139140"/>
    <lineage>
        <taxon>Bacteria</taxon>
        <taxon>Pseudomonadati</taxon>
        <taxon>Bacteroidota</taxon>
        <taxon>Flavobacteriia</taxon>
        <taxon>Flavobacteriales</taxon>
        <taxon>Flavobacteriaceae</taxon>
        <taxon>Flavobacterium</taxon>
    </lineage>
</organism>
<dbReference type="InterPro" id="IPR014001">
    <property type="entry name" value="Helicase_ATP-bd"/>
</dbReference>
<evidence type="ECO:0000313" key="5">
    <source>
        <dbReference type="Proteomes" id="UP001398556"/>
    </source>
</evidence>
<sequence length="1708" mass="197318">MNNAFQIWRELKDIYTKYIDTGLPFSNILLENERRSLFEKGDTIAKYPIIEFTPKYNEFKTLNETCITLNLNPKFAEFIKQGLFKDRDGIESKIYEHQFDSINAAVSKRKNIIATTGTGSGKTECFLFPLLYDLIDEKLNTTNQTKAVRGLILYPLNALAEDQMRRLREALSSENAINWLNKNANSNYITFARYTGITPTSGNRDKGKEKNKKALIEFDKEWGKVKEFVNQNPDYKEYLYDIPNRDVNIELCDRYSIQDTPPDLLITNYSMLNVMLMRKDEDPIFESTKQWLQESEKNIFHIVIDELHSYRGTSGTEVSYLIKLLLNKIGLTPDSPQIQFLCSSASMQESERVKTFVSGFFGIKKENYKDKFEIIKDKRIIDNTPITNKIDPILCIGLESKSIEEKELFFEKNNLLPTLQKLINKPIEINTIFSNLFIGNNFETNLTAIESILTSLTFLKDEKEKIKQSQRAHYFFRNIDGLWACTNSQCNQVDEKYNFPKRNIGKLYRRPQSRCECGSHILEALTCRQCGEIYFNGWTSEQEPNKILPERGVNLKDFSNKVFYNNTKNIEIEPNSDWRSSNYDTINGILQNQRIESNAIEFKKPTEYKALYPYECICCGSNVKKNADQNTLTPIHRHYTGVQKVNQLMADSLLRIIAKSDKENDTKNAKLVLFSDSRQAAAKLAAGIEMDHYKDIVRTLLMKNIDIHKNLCNQLLKFINDNLDETEENSLENDSLKFKSLNDLFKRILQYFRRPNEEKKQVIINDINSLLINGLDIDDLKNRIGLNLLEKGINPGGPKSSLMQNKNDRDWHKSFYPTEFNSFVTLDNDAQFFKEISNSLKYEIVLSLLSSNRRSFESLGIGIVIPNIKKYNGYDVNFIHNCIKLLGESYRIRNNDITNNPSSIPKKVWEYARLVLSFKGYNHPSFKEDFISILNDNEIINKDIIELTGKNLNFRYKKEEEQVYKCQTCSNLQIVNHLDICTNCFNKTLQAATESEIKIILAKNYYLHLAQITDDGKDFPLMRLHCEELTGQTDPTESRKRQRLFQGRAMETENRLVEEIDLLSVTTTMEAGVDIGSLVAVMMGNVPPQRFNYQQRVGRAGRRGSALSVALTIAKGNSHDQTHYNQSHRMVSAIPSDPYLELNREQILLRFVNKQILKESFQKIVIDDKKNSTSVHGNFGKSNDWLDYKPQVENFIKQNEAPINKIISFLKTGTNIEPTSKEIYDNHVAKLTSKIDEYYNNNVDYPQLDLSEKLANAGLLPMFGFPTQTRVLYEEKPQPKNTKDESLINRNLSIAISEFAPGSETVKDKKILKSVGVIDYHYSNGGLNEKDGRGYKSDEVYRCKNCKTVYTKITDDKKCDCNGDLINFKAITPLGFCVEYGVARNFDGRFEFNARAGEVTLDPQSNLNNVVPVQNLILSSNQIPDDGIVHLVNDNDGDFFKFGKIPQTKMWVVKEHLSNSTITLLNEENYALLASKHTGVIALSLNDLSENYYQDINNPYQRAAFLSWGYLIRKSICSELDIETNEFNIGYRISPKNKKHEIYIVETAENGAGYCNYLNGMEDKEITRKVFIDSFKADGKLYQELLYTENHKDCVSSCYDCLRDYYNQHEHNLLNWRFALDLARISNDKNEILDFSQEYWGNFFNEYLNKLLVNKDNSKLICKNDNYFILDKKGHLFLVKHPFWKDTFIESIIIKEKCQDSILINEII</sequence>
<dbReference type="RefSeq" id="WP_341700775.1">
    <property type="nucleotide sequence ID" value="NZ_JBBYHU010000021.1"/>
</dbReference>
<dbReference type="Pfam" id="PF00271">
    <property type="entry name" value="Helicase_C"/>
    <property type="match status" value="1"/>
</dbReference>
<keyword evidence="4" id="KW-0347">Helicase</keyword>
<reference evidence="4 5" key="1">
    <citation type="submission" date="2024-04" db="EMBL/GenBank/DDBJ databases">
        <title>Flavobacterium sp. DGU99 16S ribosomal RNA gene Genome sequencing and assembly.</title>
        <authorList>
            <person name="Park S."/>
        </authorList>
    </citation>
    <scope>NUCLEOTIDE SEQUENCE [LARGE SCALE GENOMIC DNA]</scope>
    <source>
        <strain evidence="4 5">DGU99</strain>
    </source>
</reference>